<dbReference type="NCBIfam" id="NF003587">
    <property type="entry name" value="PRK05253.1"/>
    <property type="match status" value="1"/>
</dbReference>
<dbReference type="NCBIfam" id="TIGR02039">
    <property type="entry name" value="CysD"/>
    <property type="match status" value="1"/>
</dbReference>
<dbReference type="Proteomes" id="UP000672097">
    <property type="component" value="Unassembled WGS sequence"/>
</dbReference>
<evidence type="ECO:0000259" key="8">
    <source>
        <dbReference type="Pfam" id="PF13592"/>
    </source>
</evidence>
<dbReference type="Pfam" id="PF13592">
    <property type="entry name" value="HTH_33"/>
    <property type="match status" value="1"/>
</dbReference>
<evidence type="ECO:0000256" key="1">
    <source>
        <dbReference type="ARBA" id="ARBA00008885"/>
    </source>
</evidence>
<comment type="caution">
    <text evidence="9">The sequence shown here is derived from an EMBL/GenBank/DDBJ whole genome shotgun (WGS) entry which is preliminary data.</text>
</comment>
<dbReference type="Gene3D" id="3.40.50.620">
    <property type="entry name" value="HUPs"/>
    <property type="match status" value="1"/>
</dbReference>
<dbReference type="PANTHER" id="PTHR43196:SF1">
    <property type="entry name" value="SULFATE ADENYLYLTRANSFERASE SUBUNIT 2"/>
    <property type="match status" value="1"/>
</dbReference>
<dbReference type="NCBIfam" id="NF009214">
    <property type="entry name" value="PRK12563.1"/>
    <property type="match status" value="1"/>
</dbReference>
<keyword evidence="4 6" id="KW-0547">Nucleotide-binding</keyword>
<organism evidence="9 10">
    <name type="scientific">Ideonella paludis</name>
    <dbReference type="NCBI Taxonomy" id="1233411"/>
    <lineage>
        <taxon>Bacteria</taxon>
        <taxon>Pseudomonadati</taxon>
        <taxon>Pseudomonadota</taxon>
        <taxon>Betaproteobacteria</taxon>
        <taxon>Burkholderiales</taxon>
        <taxon>Sphaerotilaceae</taxon>
        <taxon>Ideonella</taxon>
    </lineage>
</organism>
<dbReference type="Pfam" id="PF01507">
    <property type="entry name" value="PAPS_reduct"/>
    <property type="match status" value="1"/>
</dbReference>
<dbReference type="GO" id="GO:0004781">
    <property type="term" value="F:sulfate adenylyltransferase (ATP) activity"/>
    <property type="evidence" value="ECO:0007669"/>
    <property type="project" value="UniProtKB-EC"/>
</dbReference>
<feature type="domain" description="Winged helix-turn helix" evidence="8">
    <location>
        <begin position="99"/>
        <end position="154"/>
    </location>
</feature>
<evidence type="ECO:0000313" key="10">
    <source>
        <dbReference type="Proteomes" id="UP000672097"/>
    </source>
</evidence>
<sequence length="619" mass="69477">MDHADASALDVNALNARRKRAVQLRVDGLSLTRIQAETGLSVPTIIKAYKAFEGGGWSAIEVAARGRPKGEGRVLAPEAEAALREAVLQGPPEAVGLPAGLWDAAAIQAFSLRRWQVALEARSVSRLLARWGLSVQPLRETAQQDPDAQRWWQEVWMPAQGLASRPKTAERLLWMGALAHPQRPAPAGLLVAVCPRGTLRWLPVAQMARATAYQDFLARLPALRAGNWHVFLAGPDLSRAPELTAWMSAQAHLRVEPCPVQPQSRALAEPQPEPSLKAPVALLPAAPPARASAPAMPQRVARSFFSTPQPVHPPEERDHPMSLTHLQRLEAESIHIMREVVAEAENPVMLYSIGKDSAVMLHLAKKAFFPSPPPFPLLHVDTTWKFRAMYEMRDRMAKELGMDLLVHHNPEAKELGINPFTHGSQIHTDMWKTQGLKQALDKYNFDAAFGGARRDEEKSRAKERIFSFRSAQHRWDPKNQRPELWRLYNGRKQKGESIRVFPISNWTELDIWQYIYLENVPIVPLYFAAKRPVVDRDGTLIMVDDERFPLREGEVPMMKNVRFRTLGCYPLSGAVESEADTLPAIIQEMLLTKTSERQGRMIDHDAAASMEKKKQEGYF</sequence>
<comment type="similarity">
    <text evidence="1 6">Belongs to the PAPS reductase family. CysD subfamily.</text>
</comment>
<dbReference type="PANTHER" id="PTHR43196">
    <property type="entry name" value="SULFATE ADENYLYLTRANSFERASE SUBUNIT 2"/>
    <property type="match status" value="1"/>
</dbReference>
<gene>
    <name evidence="6 9" type="primary">cysD</name>
    <name evidence="9" type="ORF">KAK11_00985</name>
</gene>
<keyword evidence="10" id="KW-1185">Reference proteome</keyword>
<reference evidence="9 10" key="1">
    <citation type="submission" date="2021-04" db="EMBL/GenBank/DDBJ databases">
        <title>The genome sequence of type strain Ideonella paludis KCTC 32238.</title>
        <authorList>
            <person name="Liu Y."/>
        </authorList>
    </citation>
    <scope>NUCLEOTIDE SEQUENCE [LARGE SCALE GENOMIC DNA]</scope>
    <source>
        <strain evidence="9 10">KCTC 32238</strain>
    </source>
</reference>
<comment type="pathway">
    <text evidence="6">Sulfur metabolism; hydrogen sulfide biosynthesis; sulfite from sulfate: step 1/3.</text>
</comment>
<dbReference type="SUPFAM" id="SSF46689">
    <property type="entry name" value="Homeodomain-like"/>
    <property type="match status" value="1"/>
</dbReference>
<keyword evidence="5 6" id="KW-0067">ATP-binding</keyword>
<comment type="catalytic activity">
    <reaction evidence="6">
        <text>sulfate + ATP + H(+) = adenosine 5'-phosphosulfate + diphosphate</text>
        <dbReference type="Rhea" id="RHEA:18133"/>
        <dbReference type="ChEBI" id="CHEBI:15378"/>
        <dbReference type="ChEBI" id="CHEBI:16189"/>
        <dbReference type="ChEBI" id="CHEBI:30616"/>
        <dbReference type="ChEBI" id="CHEBI:33019"/>
        <dbReference type="ChEBI" id="CHEBI:58243"/>
        <dbReference type="EC" id="2.7.7.4"/>
    </reaction>
</comment>
<dbReference type="InterPro" id="IPR050128">
    <property type="entry name" value="Sulfate_adenylyltrnsfr_sub2"/>
</dbReference>
<name>A0ABS5DRV4_9BURK</name>
<comment type="subunit">
    <text evidence="6">Heterodimer composed of CysD, the smaller subunit, and CysN.</text>
</comment>
<dbReference type="InterPro" id="IPR014729">
    <property type="entry name" value="Rossmann-like_a/b/a_fold"/>
</dbReference>
<evidence type="ECO:0000256" key="6">
    <source>
        <dbReference type="HAMAP-Rule" id="MF_00064"/>
    </source>
</evidence>
<keyword evidence="3 6" id="KW-0548">Nucleotidyltransferase</keyword>
<dbReference type="SUPFAM" id="SSF52402">
    <property type="entry name" value="Adenine nucleotide alpha hydrolases-like"/>
    <property type="match status" value="1"/>
</dbReference>
<evidence type="ECO:0000256" key="5">
    <source>
        <dbReference type="ARBA" id="ARBA00022840"/>
    </source>
</evidence>
<dbReference type="CDD" id="cd23946">
    <property type="entry name" value="Sulfate_adenylyltransferase_2"/>
    <property type="match status" value="1"/>
</dbReference>
<proteinExistence type="inferred from homology"/>
<evidence type="ECO:0000259" key="7">
    <source>
        <dbReference type="Pfam" id="PF01507"/>
    </source>
</evidence>
<dbReference type="HAMAP" id="MF_00064">
    <property type="entry name" value="Sulf_adenylyltr_sub2"/>
    <property type="match status" value="1"/>
</dbReference>
<evidence type="ECO:0000256" key="3">
    <source>
        <dbReference type="ARBA" id="ARBA00022695"/>
    </source>
</evidence>
<evidence type="ECO:0000256" key="2">
    <source>
        <dbReference type="ARBA" id="ARBA00022679"/>
    </source>
</evidence>
<dbReference type="EMBL" id="JAGQDG010000001">
    <property type="protein sequence ID" value="MBQ0933883.1"/>
    <property type="molecule type" value="Genomic_DNA"/>
</dbReference>
<protein>
    <recommendedName>
        <fullName evidence="6">Sulfate adenylyltransferase subunit 2</fullName>
        <ecNumber evidence="6">2.7.7.4</ecNumber>
    </recommendedName>
    <alternativeName>
        <fullName evidence="6">ATP-sulfurylase small subunit</fullName>
    </alternativeName>
    <alternativeName>
        <fullName evidence="6">Sulfate adenylate transferase</fullName>
        <shortName evidence="6">SAT</shortName>
    </alternativeName>
</protein>
<comment type="function">
    <text evidence="6">With CysN forms the ATP sulfurylase (ATPS) that catalyzes the adenylation of sulfate producing adenosine 5'-phosphosulfate (APS) and diphosphate, the first enzymatic step in sulfur assimilation pathway. APS synthesis involves the formation of a high-energy phosphoric-sulfuric acid anhydride bond driven by GTP hydrolysis by CysN coupled to ATP hydrolysis by CysD.</text>
</comment>
<evidence type="ECO:0000256" key="4">
    <source>
        <dbReference type="ARBA" id="ARBA00022741"/>
    </source>
</evidence>
<keyword evidence="2 6" id="KW-0808">Transferase</keyword>
<accession>A0ABS5DRV4</accession>
<dbReference type="InterPro" id="IPR002500">
    <property type="entry name" value="PAPS_reduct_dom"/>
</dbReference>
<feature type="domain" description="Phosphoadenosine phosphosulphate reductase" evidence="7">
    <location>
        <begin position="346"/>
        <end position="573"/>
    </location>
</feature>
<dbReference type="InterPro" id="IPR025959">
    <property type="entry name" value="Winged_HTH_dom"/>
</dbReference>
<evidence type="ECO:0000313" key="9">
    <source>
        <dbReference type="EMBL" id="MBQ0933883.1"/>
    </source>
</evidence>
<dbReference type="InterPro" id="IPR011784">
    <property type="entry name" value="SO4_adenylTrfase_ssu"/>
</dbReference>
<dbReference type="InterPro" id="IPR009057">
    <property type="entry name" value="Homeodomain-like_sf"/>
</dbReference>
<dbReference type="EC" id="2.7.7.4" evidence="6"/>